<dbReference type="Proteomes" id="UP000494165">
    <property type="component" value="Unassembled WGS sequence"/>
</dbReference>
<organism evidence="1 2">
    <name type="scientific">Cloeon dipterum</name>
    <dbReference type="NCBI Taxonomy" id="197152"/>
    <lineage>
        <taxon>Eukaryota</taxon>
        <taxon>Metazoa</taxon>
        <taxon>Ecdysozoa</taxon>
        <taxon>Arthropoda</taxon>
        <taxon>Hexapoda</taxon>
        <taxon>Insecta</taxon>
        <taxon>Pterygota</taxon>
        <taxon>Palaeoptera</taxon>
        <taxon>Ephemeroptera</taxon>
        <taxon>Pisciforma</taxon>
        <taxon>Baetidae</taxon>
        <taxon>Cloeon</taxon>
    </lineage>
</organism>
<name>A0A8S1E1M7_9INSE</name>
<evidence type="ECO:0000313" key="2">
    <source>
        <dbReference type="Proteomes" id="UP000494165"/>
    </source>
</evidence>
<dbReference type="SUPFAM" id="SSF52047">
    <property type="entry name" value="RNI-like"/>
    <property type="match status" value="1"/>
</dbReference>
<dbReference type="Gene3D" id="3.80.10.10">
    <property type="entry name" value="Ribonuclease Inhibitor"/>
    <property type="match status" value="1"/>
</dbReference>
<dbReference type="AlphaFoldDB" id="A0A8S1E1M7"/>
<comment type="caution">
    <text evidence="1">The sequence shown here is derived from an EMBL/GenBank/DDBJ whole genome shotgun (WGS) entry which is preliminary data.</text>
</comment>
<accession>A0A8S1E1M7</accession>
<dbReference type="OrthoDB" id="1891924at2759"/>
<evidence type="ECO:0000313" key="1">
    <source>
        <dbReference type="EMBL" id="CAB3386889.1"/>
    </source>
</evidence>
<gene>
    <name evidence="1" type="ORF">CLODIP_2_CD00689</name>
</gene>
<sequence length="523" mass="60468">MEGVTLVEKTKWRLNGQKTLKDWAMKAVHINLHAFTQIQGGSYIQNKLSPQLRDEVLQGLLRSKRPEKTTTREELTSMKQSILVLMNKATKKLDLDLLMSLYPFEYDFNEVLKTVSIAAPNVRQLIIHFDNFDECFYDDLIRNTFINLLRSLKELKILKVIGIIDNYEEIALLCEKLPNLKVLSVNRINLTDNISEERITNSFRHLRLLEYGTWRISKNISKWLPQLHVVSDVRRIGQTLEDFDLDDAYFTRGRKYMDLVDFNWEPNASADFSNVKYLKCFGDKSRWNGYKNSLKLPTKLEGLIISMFNDEAPDDAILVEYGANLRYLSLSGSGYENVQMNDISALCPKLEALELRTIPITQNSTQQEYFYNLRELVLIKFNWLGTSIAAVLSWFPNLWKLELEGRAYSLYDLLQVKNLIIEKKILGSLQSLHWAFCKRIQGTEFKEIAAIVKIASATLPDLREINLSFIGSNSSFLRIAKLTCCELSRNKLIHGAFFSSSLIEAISAEENLMEILNLYEQFY</sequence>
<reference evidence="1 2" key="1">
    <citation type="submission" date="2020-04" db="EMBL/GenBank/DDBJ databases">
        <authorList>
            <person name="Alioto T."/>
            <person name="Alioto T."/>
            <person name="Gomez Garrido J."/>
        </authorList>
    </citation>
    <scope>NUCLEOTIDE SEQUENCE [LARGE SCALE GENOMIC DNA]</scope>
</reference>
<dbReference type="InterPro" id="IPR032675">
    <property type="entry name" value="LRR_dom_sf"/>
</dbReference>
<protein>
    <submittedName>
        <fullName evidence="1">Uncharacterized protein</fullName>
    </submittedName>
</protein>
<dbReference type="EMBL" id="CADEPI010000516">
    <property type="protein sequence ID" value="CAB3386889.1"/>
    <property type="molecule type" value="Genomic_DNA"/>
</dbReference>
<proteinExistence type="predicted"/>
<keyword evidence="2" id="KW-1185">Reference proteome</keyword>